<keyword evidence="5" id="KW-1185">Reference proteome</keyword>
<evidence type="ECO:0000313" key="5">
    <source>
        <dbReference type="Proteomes" id="UP000280726"/>
    </source>
</evidence>
<gene>
    <name evidence="4" type="ORF">EDD32_1619</name>
</gene>
<keyword evidence="2" id="KW-0378">Hydrolase</keyword>
<sequence length="169" mass="18454">MQATRLGAVPVPPFVAHLRSHIGHDLLWLPGVTGVVLDDDDRLLLGRRADNGLWALVSGILEPGEEPAVGLVREVEEETGVVAEVVALAHLSSTHRVTYPNGDESQYLDLTFLCRYVDGEARVGDDESTEVGWFPLGALPDDVTATSRERLARTLAFREDPARGPFFAR</sequence>
<dbReference type="Proteomes" id="UP000280726">
    <property type="component" value="Unassembled WGS sequence"/>
</dbReference>
<dbReference type="Gene3D" id="3.90.79.10">
    <property type="entry name" value="Nucleoside Triphosphate Pyrophosphohydrolase"/>
    <property type="match status" value="1"/>
</dbReference>
<dbReference type="GO" id="GO:0016787">
    <property type="term" value="F:hydrolase activity"/>
    <property type="evidence" value="ECO:0007669"/>
    <property type="project" value="UniProtKB-KW"/>
</dbReference>
<evidence type="ECO:0000256" key="2">
    <source>
        <dbReference type="ARBA" id="ARBA00022801"/>
    </source>
</evidence>
<dbReference type="PROSITE" id="PS51462">
    <property type="entry name" value="NUDIX"/>
    <property type="match status" value="1"/>
</dbReference>
<dbReference type="InterPro" id="IPR020084">
    <property type="entry name" value="NUDIX_hydrolase_CS"/>
</dbReference>
<feature type="domain" description="Nudix hydrolase" evidence="3">
    <location>
        <begin position="27"/>
        <end position="159"/>
    </location>
</feature>
<dbReference type="EMBL" id="RKRA01000001">
    <property type="protein sequence ID" value="RPF27150.1"/>
    <property type="molecule type" value="Genomic_DNA"/>
</dbReference>
<protein>
    <submittedName>
        <fullName evidence="4">NUDIX domain-containing protein</fullName>
    </submittedName>
</protein>
<name>A0A3N4Z7I9_9MICO</name>
<accession>A0A3N4Z7I9</accession>
<dbReference type="PANTHER" id="PTHR43046">
    <property type="entry name" value="GDP-MANNOSE MANNOSYL HYDROLASE"/>
    <property type="match status" value="1"/>
</dbReference>
<dbReference type="InterPro" id="IPR000086">
    <property type="entry name" value="NUDIX_hydrolase_dom"/>
</dbReference>
<evidence type="ECO:0000256" key="1">
    <source>
        <dbReference type="ARBA" id="ARBA00001946"/>
    </source>
</evidence>
<dbReference type="CDD" id="cd18879">
    <property type="entry name" value="NUDIX_Hydrolase"/>
    <property type="match status" value="1"/>
</dbReference>
<dbReference type="AlphaFoldDB" id="A0A3N4Z7I9"/>
<proteinExistence type="predicted"/>
<dbReference type="PANTHER" id="PTHR43046:SF16">
    <property type="entry name" value="ADP-RIBOSE PYROPHOSPHATASE YJHB-RELATED"/>
    <property type="match status" value="1"/>
</dbReference>
<organism evidence="4 5">
    <name type="scientific">Georgenia muralis</name>
    <dbReference type="NCBI Taxonomy" id="154117"/>
    <lineage>
        <taxon>Bacteria</taxon>
        <taxon>Bacillati</taxon>
        <taxon>Actinomycetota</taxon>
        <taxon>Actinomycetes</taxon>
        <taxon>Micrococcales</taxon>
        <taxon>Bogoriellaceae</taxon>
        <taxon>Georgenia</taxon>
    </lineage>
</organism>
<comment type="caution">
    <text evidence="4">The sequence shown here is derived from an EMBL/GenBank/DDBJ whole genome shotgun (WGS) entry which is preliminary data.</text>
</comment>
<dbReference type="SUPFAM" id="SSF55811">
    <property type="entry name" value="Nudix"/>
    <property type="match status" value="1"/>
</dbReference>
<comment type="cofactor">
    <cofactor evidence="1">
        <name>Mg(2+)</name>
        <dbReference type="ChEBI" id="CHEBI:18420"/>
    </cofactor>
</comment>
<dbReference type="PROSITE" id="PS00893">
    <property type="entry name" value="NUDIX_BOX"/>
    <property type="match status" value="1"/>
</dbReference>
<evidence type="ECO:0000313" key="4">
    <source>
        <dbReference type="EMBL" id="RPF27150.1"/>
    </source>
</evidence>
<reference evidence="4 5" key="1">
    <citation type="submission" date="2018-11" db="EMBL/GenBank/DDBJ databases">
        <title>Sequencing the genomes of 1000 actinobacteria strains.</title>
        <authorList>
            <person name="Klenk H.-P."/>
        </authorList>
    </citation>
    <scope>NUCLEOTIDE SEQUENCE [LARGE SCALE GENOMIC DNA]</scope>
    <source>
        <strain evidence="4 5">DSM 14418</strain>
    </source>
</reference>
<dbReference type="InterPro" id="IPR015797">
    <property type="entry name" value="NUDIX_hydrolase-like_dom_sf"/>
</dbReference>
<evidence type="ECO:0000259" key="3">
    <source>
        <dbReference type="PROSITE" id="PS51462"/>
    </source>
</evidence>
<dbReference type="Pfam" id="PF00293">
    <property type="entry name" value="NUDIX"/>
    <property type="match status" value="1"/>
</dbReference>